<comment type="caution">
    <text evidence="1">The sequence shown here is derived from an EMBL/GenBank/DDBJ whole genome shotgun (WGS) entry which is preliminary data.</text>
</comment>
<dbReference type="RefSeq" id="XP_056515191.1">
    <property type="nucleotide sequence ID" value="XM_056651924.1"/>
</dbReference>
<evidence type="ECO:0000313" key="2">
    <source>
        <dbReference type="Proteomes" id="UP001141434"/>
    </source>
</evidence>
<reference evidence="1" key="1">
    <citation type="submission" date="2022-11" db="EMBL/GenBank/DDBJ databases">
        <authorList>
            <person name="Petersen C."/>
        </authorList>
    </citation>
    <scope>NUCLEOTIDE SEQUENCE</scope>
    <source>
        <strain evidence="1">IBT 34128</strain>
    </source>
</reference>
<keyword evidence="2" id="KW-1185">Reference proteome</keyword>
<dbReference type="GeneID" id="81391092"/>
<sequence>MDEGKFEDFSEFERPIRNELGELLRHPMVEVHLGPPQTRSRPVLWQCQYRQVCRCRPILQDVQAALQGLQVTSGKALNTLNTPLFFTRNSCTPPKR</sequence>
<gene>
    <name evidence="1" type="ORF">NUU61_001342</name>
</gene>
<name>A0A9W9G5K5_9EURO</name>
<proteinExistence type="predicted"/>
<reference evidence="1" key="2">
    <citation type="journal article" date="2023" name="IMA Fungus">
        <title>Comparative genomic study of the Penicillium genus elucidates a diverse pangenome and 15 lateral gene transfer events.</title>
        <authorList>
            <person name="Petersen C."/>
            <person name="Sorensen T."/>
            <person name="Nielsen M.R."/>
            <person name="Sondergaard T.E."/>
            <person name="Sorensen J.L."/>
            <person name="Fitzpatrick D.A."/>
            <person name="Frisvad J.C."/>
            <person name="Nielsen K.L."/>
        </authorList>
    </citation>
    <scope>NUCLEOTIDE SEQUENCE</scope>
    <source>
        <strain evidence="1">IBT 34128</strain>
    </source>
</reference>
<dbReference type="AlphaFoldDB" id="A0A9W9G5K5"/>
<dbReference type="EMBL" id="JAPMSZ010000002">
    <property type="protein sequence ID" value="KAJ5111712.1"/>
    <property type="molecule type" value="Genomic_DNA"/>
</dbReference>
<organism evidence="1 2">
    <name type="scientific">Penicillium alfredii</name>
    <dbReference type="NCBI Taxonomy" id="1506179"/>
    <lineage>
        <taxon>Eukaryota</taxon>
        <taxon>Fungi</taxon>
        <taxon>Dikarya</taxon>
        <taxon>Ascomycota</taxon>
        <taxon>Pezizomycotina</taxon>
        <taxon>Eurotiomycetes</taxon>
        <taxon>Eurotiomycetidae</taxon>
        <taxon>Eurotiales</taxon>
        <taxon>Aspergillaceae</taxon>
        <taxon>Penicillium</taxon>
    </lineage>
</organism>
<accession>A0A9W9G5K5</accession>
<evidence type="ECO:0000313" key="1">
    <source>
        <dbReference type="EMBL" id="KAJ5111712.1"/>
    </source>
</evidence>
<dbReference type="Proteomes" id="UP001141434">
    <property type="component" value="Unassembled WGS sequence"/>
</dbReference>
<protein>
    <submittedName>
        <fullName evidence="1">Uncharacterized protein</fullName>
    </submittedName>
</protein>